<keyword evidence="9" id="KW-1185">Reference proteome</keyword>
<evidence type="ECO:0000259" key="6">
    <source>
        <dbReference type="Pfam" id="PF13860"/>
    </source>
</evidence>
<evidence type="ECO:0000259" key="7">
    <source>
        <dbReference type="Pfam" id="PF13861"/>
    </source>
</evidence>
<proteinExistence type="inferred from homology"/>
<dbReference type="RefSeq" id="WP_248345035.1">
    <property type="nucleotide sequence ID" value="NZ_AP025592.1"/>
</dbReference>
<dbReference type="InterPro" id="IPR025965">
    <property type="entry name" value="FlgD/Vpr_Ig-like"/>
</dbReference>
<dbReference type="Pfam" id="PF13861">
    <property type="entry name" value="FLgD_tudor"/>
    <property type="match status" value="1"/>
</dbReference>
<sequence>MDTSAVNSTANIAGTTATTTGKSTLGKDDFLKLMLAQLQNQDPTQPVDNQAFVAQMAQFSSVEQLQNVNDQLGNLLLAQNSGNQMSFASMVGKDVLFNTDGVTLVPGQAAQVQASLADSADKVSAVITNASGKVVRTIQLGARQAGDLAVSWDGRDDDAQALPAGDYKIAVSAYKANGDKVGVTERSTGTVTGVRYENGAALLLVGGRKVPLSDVLEIDQHQATSTNAGA</sequence>
<evidence type="ECO:0000256" key="5">
    <source>
        <dbReference type="RuleBase" id="RU362076"/>
    </source>
</evidence>
<dbReference type="Gene3D" id="2.30.30.910">
    <property type="match status" value="1"/>
</dbReference>
<evidence type="ECO:0000256" key="4">
    <source>
        <dbReference type="ARBA" id="ARBA00024746"/>
    </source>
</evidence>
<comment type="function">
    <text evidence="4 5">Required for flagellar hook formation. May act as a scaffolding protein.</text>
</comment>
<accession>A0ABM7X7Z4</accession>
<organism evidence="8 9">
    <name type="scientific">Anaeromyxobacter paludicola</name>
    <dbReference type="NCBI Taxonomy" id="2918171"/>
    <lineage>
        <taxon>Bacteria</taxon>
        <taxon>Pseudomonadati</taxon>
        <taxon>Myxococcota</taxon>
        <taxon>Myxococcia</taxon>
        <taxon>Myxococcales</taxon>
        <taxon>Cystobacterineae</taxon>
        <taxon>Anaeromyxobacteraceae</taxon>
        <taxon>Anaeromyxobacter</taxon>
    </lineage>
</organism>
<name>A0ABM7X7Z4_9BACT</name>
<dbReference type="Gene3D" id="2.60.40.4070">
    <property type="match status" value="1"/>
</dbReference>
<dbReference type="Proteomes" id="UP001162734">
    <property type="component" value="Chromosome"/>
</dbReference>
<evidence type="ECO:0000256" key="3">
    <source>
        <dbReference type="ARBA" id="ARBA00022795"/>
    </source>
</evidence>
<evidence type="ECO:0000313" key="9">
    <source>
        <dbReference type="Proteomes" id="UP001162734"/>
    </source>
</evidence>
<evidence type="ECO:0000256" key="1">
    <source>
        <dbReference type="ARBA" id="ARBA00010577"/>
    </source>
</evidence>
<dbReference type="Pfam" id="PF03963">
    <property type="entry name" value="FlgD"/>
    <property type="match status" value="1"/>
</dbReference>
<comment type="similarity">
    <text evidence="1 5">Belongs to the FlgD family.</text>
</comment>
<evidence type="ECO:0000313" key="8">
    <source>
        <dbReference type="EMBL" id="BDG07974.1"/>
    </source>
</evidence>
<dbReference type="InterPro" id="IPR025963">
    <property type="entry name" value="FLgD_Tudor"/>
</dbReference>
<reference evidence="9" key="1">
    <citation type="journal article" date="2022" name="Int. J. Syst. Evol. Microbiol.">
        <title>Anaeromyxobacter oryzae sp. nov., Anaeromyxobacter diazotrophicus sp. nov. and Anaeromyxobacter paludicola sp. nov., isolated from paddy soils.</title>
        <authorList>
            <person name="Itoh H."/>
            <person name="Xu Z."/>
            <person name="Mise K."/>
            <person name="Masuda Y."/>
            <person name="Ushijima N."/>
            <person name="Hayakawa C."/>
            <person name="Shiratori Y."/>
            <person name="Senoo K."/>
        </authorList>
    </citation>
    <scope>NUCLEOTIDE SEQUENCE [LARGE SCALE GENOMIC DNA]</scope>
    <source>
        <strain evidence="9">Red630</strain>
    </source>
</reference>
<protein>
    <recommendedName>
        <fullName evidence="2 5">Basal-body rod modification protein FlgD</fullName>
    </recommendedName>
</protein>
<dbReference type="EMBL" id="AP025592">
    <property type="protein sequence ID" value="BDG07974.1"/>
    <property type="molecule type" value="Genomic_DNA"/>
</dbReference>
<evidence type="ECO:0000256" key="2">
    <source>
        <dbReference type="ARBA" id="ARBA00016013"/>
    </source>
</evidence>
<dbReference type="Pfam" id="PF13860">
    <property type="entry name" value="FlgD_ig"/>
    <property type="match status" value="1"/>
</dbReference>
<gene>
    <name evidence="8" type="primary">flgD</name>
    <name evidence="8" type="ORF">AMPC_10870</name>
</gene>
<feature type="domain" description="FlgD/Vpr Ig-like" evidence="6">
    <location>
        <begin position="107"/>
        <end position="176"/>
    </location>
</feature>
<feature type="domain" description="FlgD Tudor-like" evidence="7">
    <location>
        <begin position="84"/>
        <end position="215"/>
    </location>
</feature>
<dbReference type="InterPro" id="IPR005648">
    <property type="entry name" value="FlgD"/>
</dbReference>
<keyword evidence="3 5" id="KW-1005">Bacterial flagellum biogenesis</keyword>